<keyword evidence="1" id="KW-0812">Transmembrane</keyword>
<protein>
    <submittedName>
        <fullName evidence="2">Uncharacterized protein</fullName>
    </submittedName>
</protein>
<evidence type="ECO:0000256" key="1">
    <source>
        <dbReference type="SAM" id="Phobius"/>
    </source>
</evidence>
<dbReference type="EMBL" id="FOTC01000005">
    <property type="protein sequence ID" value="SFL37655.1"/>
    <property type="molecule type" value="Genomic_DNA"/>
</dbReference>
<evidence type="ECO:0000313" key="3">
    <source>
        <dbReference type="Proteomes" id="UP000199607"/>
    </source>
</evidence>
<dbReference type="STRING" id="553466.SAMN04487950_3532"/>
<keyword evidence="3" id="KW-1185">Reference proteome</keyword>
<reference evidence="3" key="1">
    <citation type="submission" date="2016-10" db="EMBL/GenBank/DDBJ databases">
        <authorList>
            <person name="Varghese N."/>
            <person name="Submissions S."/>
        </authorList>
    </citation>
    <scope>NUCLEOTIDE SEQUENCE [LARGE SCALE GENOMIC DNA]</scope>
    <source>
        <strain evidence="3">CGMCC 1.7738</strain>
    </source>
</reference>
<dbReference type="AlphaFoldDB" id="A0A1I4H654"/>
<keyword evidence="1" id="KW-1133">Transmembrane helix</keyword>
<sequence>MARSSTNQAPPTWQTHSLLEQNAYRLLSPTSTVALPPPFPTRESLSRGESHAVAAGYAMAGAALVASLLFVVVSGLDDGAVAGWRLQRRA</sequence>
<name>A0A1I4H654_9EURY</name>
<evidence type="ECO:0000313" key="2">
    <source>
        <dbReference type="EMBL" id="SFL37655.1"/>
    </source>
</evidence>
<organism evidence="2 3">
    <name type="scientific">Halogranum rubrum</name>
    <dbReference type="NCBI Taxonomy" id="553466"/>
    <lineage>
        <taxon>Archaea</taxon>
        <taxon>Methanobacteriati</taxon>
        <taxon>Methanobacteriota</taxon>
        <taxon>Stenosarchaea group</taxon>
        <taxon>Halobacteria</taxon>
        <taxon>Halobacteriales</taxon>
        <taxon>Haloferacaceae</taxon>
    </lineage>
</organism>
<proteinExistence type="predicted"/>
<keyword evidence="1" id="KW-0472">Membrane</keyword>
<gene>
    <name evidence="2" type="ORF">SAMN04487950_3532</name>
</gene>
<feature type="transmembrane region" description="Helical" evidence="1">
    <location>
        <begin position="52"/>
        <end position="76"/>
    </location>
</feature>
<accession>A0A1I4H654</accession>
<dbReference type="Proteomes" id="UP000199607">
    <property type="component" value="Unassembled WGS sequence"/>
</dbReference>